<dbReference type="OrthoDB" id="76388at2759"/>
<dbReference type="PANTHER" id="PTHR11177">
    <property type="entry name" value="CHITINASE"/>
    <property type="match status" value="1"/>
</dbReference>
<dbReference type="SMART" id="SM00636">
    <property type="entry name" value="Glyco_18"/>
    <property type="match status" value="1"/>
</dbReference>
<dbReference type="SUPFAM" id="SSF51055">
    <property type="entry name" value="Carbohydrate binding domain"/>
    <property type="match status" value="1"/>
</dbReference>
<organism evidence="6 7">
    <name type="scientific">Mortierella isabellina</name>
    <name type="common">Filamentous fungus</name>
    <name type="synonym">Umbelopsis isabellina</name>
    <dbReference type="NCBI Taxonomy" id="91625"/>
    <lineage>
        <taxon>Eukaryota</taxon>
        <taxon>Fungi</taxon>
        <taxon>Fungi incertae sedis</taxon>
        <taxon>Mucoromycota</taxon>
        <taxon>Mucoromycotina</taxon>
        <taxon>Umbelopsidomycetes</taxon>
        <taxon>Umbelopsidales</taxon>
        <taxon>Umbelopsidaceae</taxon>
        <taxon>Umbelopsis</taxon>
    </lineage>
</organism>
<dbReference type="InterPro" id="IPR017853">
    <property type="entry name" value="GH"/>
</dbReference>
<protein>
    <recommendedName>
        <fullName evidence="5">GH18 domain-containing protein</fullName>
    </recommendedName>
</protein>
<dbReference type="Pfam" id="PF02839">
    <property type="entry name" value="CBM_5_12"/>
    <property type="match status" value="1"/>
</dbReference>
<gene>
    <name evidence="6" type="ORF">INT43_002619</name>
</gene>
<evidence type="ECO:0000256" key="2">
    <source>
        <dbReference type="ARBA" id="ARBA00023277"/>
    </source>
</evidence>
<dbReference type="InterPro" id="IPR029070">
    <property type="entry name" value="Chitinase_insertion_sf"/>
</dbReference>
<dbReference type="GO" id="GO:0030246">
    <property type="term" value="F:carbohydrate binding"/>
    <property type="evidence" value="ECO:0007669"/>
    <property type="project" value="InterPro"/>
</dbReference>
<evidence type="ECO:0000313" key="7">
    <source>
        <dbReference type="Proteomes" id="UP000654370"/>
    </source>
</evidence>
<dbReference type="InterPro" id="IPR011583">
    <property type="entry name" value="Chitinase_II/V-like_cat"/>
</dbReference>
<dbReference type="SMART" id="SM00495">
    <property type="entry name" value="ChtBD3"/>
    <property type="match status" value="1"/>
</dbReference>
<feature type="chain" id="PRO_5034138616" description="GH18 domain-containing protein" evidence="4">
    <location>
        <begin position="19"/>
        <end position="514"/>
    </location>
</feature>
<sequence>MKVFTLLASVACSAVVLANSIMASPINKRATTNNVNIGYFPNWLYSRYLPSQIDFSKYTHINYAFAVQYQGNTPQWADSGVLDPSVQYGLPNLIKLAHAAGTKVLVSNGGWSGSVAFSGMASSSTNRAQFIQWNVNFIKQYGTDGVDLDWEYPTSTGAGCNAVSANDITNFASLVKELRAALDSSFPGVHKEISLAVHLTPWGGASIVDDATSFVPYVDRFHVMSFDVNGAWNSTSGPNSPLHNTPGYGYPYGLVEGVNTWISAGVPANKIVAGVAFYGRVQTTNVASTTTQYNPAVVGAPLGDSLDAPWQDAYCSSDVQSASGVWRYSYMRSQGLLTTPTTAAAPWVRHYDNVTQTPWLFNPSNKQYISYDDPISIGAKADYALSAGLAGLFCWSLDEDNGELLAAMAKVIANNPPPTPITTGTPSTTTTTATKTTATGKTTSTGTTTTATPTSGGSGSCAGVAAWSSTTAYVGGSQVTYNGSLWKAKWWTQAETPNASSSVWVLVSECRNNY</sequence>
<dbReference type="GO" id="GO:0005975">
    <property type="term" value="P:carbohydrate metabolic process"/>
    <property type="evidence" value="ECO:0007669"/>
    <property type="project" value="InterPro"/>
</dbReference>
<evidence type="ECO:0000256" key="4">
    <source>
        <dbReference type="SAM" id="SignalP"/>
    </source>
</evidence>
<feature type="domain" description="GH18" evidence="5">
    <location>
        <begin position="34"/>
        <end position="415"/>
    </location>
</feature>
<dbReference type="PROSITE" id="PS51910">
    <property type="entry name" value="GH18_2"/>
    <property type="match status" value="1"/>
</dbReference>
<feature type="region of interest" description="Disordered" evidence="3">
    <location>
        <begin position="415"/>
        <end position="455"/>
    </location>
</feature>
<dbReference type="Gene3D" id="3.10.50.10">
    <property type="match status" value="1"/>
</dbReference>
<dbReference type="GO" id="GO:0005576">
    <property type="term" value="C:extracellular region"/>
    <property type="evidence" value="ECO:0007669"/>
    <property type="project" value="InterPro"/>
</dbReference>
<reference evidence="6" key="1">
    <citation type="submission" date="2020-12" db="EMBL/GenBank/DDBJ databases">
        <title>Metabolic potential, ecology and presence of endohyphal bacteria is reflected in genomic diversity of Mucoromycotina.</title>
        <authorList>
            <person name="Muszewska A."/>
            <person name="Okrasinska A."/>
            <person name="Steczkiewicz K."/>
            <person name="Drgas O."/>
            <person name="Orlowska M."/>
            <person name="Perlinska-Lenart U."/>
            <person name="Aleksandrzak-Piekarczyk T."/>
            <person name="Szatraj K."/>
            <person name="Zielenkiewicz U."/>
            <person name="Pilsyk S."/>
            <person name="Malc E."/>
            <person name="Mieczkowski P."/>
            <person name="Kruszewska J.S."/>
            <person name="Biernat P."/>
            <person name="Pawlowska J."/>
        </authorList>
    </citation>
    <scope>NUCLEOTIDE SEQUENCE</scope>
    <source>
        <strain evidence="6">WA0000067209</strain>
    </source>
</reference>
<dbReference type="Proteomes" id="UP000654370">
    <property type="component" value="Unassembled WGS sequence"/>
</dbReference>
<proteinExistence type="predicted"/>
<evidence type="ECO:0000256" key="3">
    <source>
        <dbReference type="SAM" id="MobiDB-lite"/>
    </source>
</evidence>
<dbReference type="InterPro" id="IPR001223">
    <property type="entry name" value="Glyco_hydro18_cat"/>
</dbReference>
<evidence type="ECO:0000256" key="1">
    <source>
        <dbReference type="ARBA" id="ARBA00022801"/>
    </source>
</evidence>
<dbReference type="SUPFAM" id="SSF51445">
    <property type="entry name" value="(Trans)glycosidases"/>
    <property type="match status" value="1"/>
</dbReference>
<dbReference type="Gene3D" id="3.20.20.80">
    <property type="entry name" value="Glycosidases"/>
    <property type="match status" value="1"/>
</dbReference>
<keyword evidence="4" id="KW-0732">Signal</keyword>
<dbReference type="PANTHER" id="PTHR11177:SF392">
    <property type="entry name" value="HAP41P"/>
    <property type="match status" value="1"/>
</dbReference>
<dbReference type="InterPro" id="IPR050314">
    <property type="entry name" value="Glycosyl_Hydrlase_18"/>
</dbReference>
<feature type="compositionally biased region" description="Low complexity" evidence="3">
    <location>
        <begin position="421"/>
        <end position="455"/>
    </location>
</feature>
<accession>A0A8H7Q7I3</accession>
<dbReference type="Gene3D" id="2.10.10.20">
    <property type="entry name" value="Carbohydrate-binding module superfamily 5/12"/>
    <property type="match status" value="1"/>
</dbReference>
<feature type="signal peptide" evidence="4">
    <location>
        <begin position="1"/>
        <end position="18"/>
    </location>
</feature>
<dbReference type="GO" id="GO:0004568">
    <property type="term" value="F:chitinase activity"/>
    <property type="evidence" value="ECO:0007669"/>
    <property type="project" value="TreeGrafter"/>
</dbReference>
<evidence type="ECO:0000259" key="5">
    <source>
        <dbReference type="PROSITE" id="PS51910"/>
    </source>
</evidence>
<dbReference type="GO" id="GO:0006032">
    <property type="term" value="P:chitin catabolic process"/>
    <property type="evidence" value="ECO:0007669"/>
    <property type="project" value="TreeGrafter"/>
</dbReference>
<dbReference type="EMBL" id="JAEPQZ010000001">
    <property type="protein sequence ID" value="KAG2186181.1"/>
    <property type="molecule type" value="Genomic_DNA"/>
</dbReference>
<dbReference type="AlphaFoldDB" id="A0A8H7Q7I3"/>
<evidence type="ECO:0000313" key="6">
    <source>
        <dbReference type="EMBL" id="KAG2186181.1"/>
    </source>
</evidence>
<dbReference type="InterPro" id="IPR003610">
    <property type="entry name" value="CBM5/12"/>
</dbReference>
<comment type="caution">
    <text evidence="6">The sequence shown here is derived from an EMBL/GenBank/DDBJ whole genome shotgun (WGS) entry which is preliminary data.</text>
</comment>
<dbReference type="CDD" id="cd12215">
    <property type="entry name" value="ChiC_BD"/>
    <property type="match status" value="1"/>
</dbReference>
<dbReference type="SUPFAM" id="SSF54556">
    <property type="entry name" value="Chitinase insertion domain"/>
    <property type="match status" value="1"/>
</dbReference>
<dbReference type="GO" id="GO:0008061">
    <property type="term" value="F:chitin binding"/>
    <property type="evidence" value="ECO:0007669"/>
    <property type="project" value="InterPro"/>
</dbReference>
<keyword evidence="1" id="KW-0378">Hydrolase</keyword>
<dbReference type="InterPro" id="IPR036573">
    <property type="entry name" value="CBM_sf_5/12"/>
</dbReference>
<name>A0A8H7Q7I3_MORIS</name>
<dbReference type="Pfam" id="PF00704">
    <property type="entry name" value="Glyco_hydro_18"/>
    <property type="match status" value="1"/>
</dbReference>
<keyword evidence="2" id="KW-0119">Carbohydrate metabolism</keyword>
<keyword evidence="7" id="KW-1185">Reference proteome</keyword>